<feature type="transmembrane region" description="Helical" evidence="7">
    <location>
        <begin position="99"/>
        <end position="129"/>
    </location>
</feature>
<dbReference type="Proteomes" id="UP001296706">
    <property type="component" value="Unassembled WGS sequence"/>
</dbReference>
<evidence type="ECO:0000256" key="5">
    <source>
        <dbReference type="ARBA" id="ARBA00022989"/>
    </source>
</evidence>
<keyword evidence="5 7" id="KW-1133">Transmembrane helix</keyword>
<dbReference type="PROSITE" id="PS50928">
    <property type="entry name" value="ABC_TM1"/>
    <property type="match status" value="1"/>
</dbReference>
<comment type="subcellular location">
    <subcellularLocation>
        <location evidence="1 7">Cell membrane</location>
        <topology evidence="1 7">Multi-pass membrane protein</topology>
    </subcellularLocation>
</comment>
<evidence type="ECO:0000256" key="1">
    <source>
        <dbReference type="ARBA" id="ARBA00004651"/>
    </source>
</evidence>
<feature type="transmembrane region" description="Helical" evidence="7">
    <location>
        <begin position="141"/>
        <end position="161"/>
    </location>
</feature>
<evidence type="ECO:0000313" key="10">
    <source>
        <dbReference type="EMBL" id="NMH77668.1"/>
    </source>
</evidence>
<evidence type="ECO:0000256" key="8">
    <source>
        <dbReference type="SAM" id="MobiDB-lite"/>
    </source>
</evidence>
<evidence type="ECO:0000259" key="9">
    <source>
        <dbReference type="PROSITE" id="PS50928"/>
    </source>
</evidence>
<keyword evidence="2 7" id="KW-0813">Transport</keyword>
<feature type="transmembrane region" description="Helical" evidence="7">
    <location>
        <begin position="189"/>
        <end position="212"/>
    </location>
</feature>
<dbReference type="InterPro" id="IPR000515">
    <property type="entry name" value="MetI-like"/>
</dbReference>
<evidence type="ECO:0000256" key="6">
    <source>
        <dbReference type="ARBA" id="ARBA00023136"/>
    </source>
</evidence>
<feature type="transmembrane region" description="Helical" evidence="7">
    <location>
        <begin position="296"/>
        <end position="317"/>
    </location>
</feature>
<evidence type="ECO:0000256" key="4">
    <source>
        <dbReference type="ARBA" id="ARBA00022692"/>
    </source>
</evidence>
<feature type="transmembrane region" description="Helical" evidence="7">
    <location>
        <begin position="258"/>
        <end position="284"/>
    </location>
</feature>
<evidence type="ECO:0000256" key="7">
    <source>
        <dbReference type="RuleBase" id="RU363032"/>
    </source>
</evidence>
<keyword evidence="11" id="KW-1185">Reference proteome</keyword>
<feature type="region of interest" description="Disordered" evidence="8">
    <location>
        <begin position="1"/>
        <end position="36"/>
    </location>
</feature>
<organism evidence="10 11">
    <name type="scientific">Pseudonocardia xinjiangensis</name>
    <dbReference type="NCBI Taxonomy" id="75289"/>
    <lineage>
        <taxon>Bacteria</taxon>
        <taxon>Bacillati</taxon>
        <taxon>Actinomycetota</taxon>
        <taxon>Actinomycetes</taxon>
        <taxon>Pseudonocardiales</taxon>
        <taxon>Pseudonocardiaceae</taxon>
        <taxon>Pseudonocardia</taxon>
    </lineage>
</organism>
<dbReference type="SUPFAM" id="SSF161098">
    <property type="entry name" value="MetI-like"/>
    <property type="match status" value="1"/>
</dbReference>
<evidence type="ECO:0000313" key="11">
    <source>
        <dbReference type="Proteomes" id="UP001296706"/>
    </source>
</evidence>
<feature type="compositionally biased region" description="Low complexity" evidence="8">
    <location>
        <begin position="1"/>
        <end position="22"/>
    </location>
</feature>
<feature type="transmembrane region" description="Helical" evidence="7">
    <location>
        <begin position="233"/>
        <end position="252"/>
    </location>
</feature>
<dbReference type="EMBL" id="JAAXKY010000028">
    <property type="protein sequence ID" value="NMH77668.1"/>
    <property type="molecule type" value="Genomic_DNA"/>
</dbReference>
<dbReference type="Pfam" id="PF00528">
    <property type="entry name" value="BPD_transp_1"/>
    <property type="match status" value="1"/>
</dbReference>
<evidence type="ECO:0000256" key="2">
    <source>
        <dbReference type="ARBA" id="ARBA00022448"/>
    </source>
</evidence>
<dbReference type="RefSeq" id="WP_169395747.1">
    <property type="nucleotide sequence ID" value="NZ_BAAAJH010000032.1"/>
</dbReference>
<reference evidence="10 11" key="1">
    <citation type="submission" date="2020-04" db="EMBL/GenBank/DDBJ databases">
        <authorList>
            <person name="Klaysubun C."/>
            <person name="Duangmal K."/>
            <person name="Lipun K."/>
        </authorList>
    </citation>
    <scope>NUCLEOTIDE SEQUENCE [LARGE SCALE GENOMIC DNA]</scope>
    <source>
        <strain evidence="10 11">JCM 11839</strain>
    </source>
</reference>
<protein>
    <submittedName>
        <fullName evidence="10">Sugar ABC transporter permease</fullName>
    </submittedName>
</protein>
<dbReference type="Gene3D" id="1.10.3720.10">
    <property type="entry name" value="MetI-like"/>
    <property type="match status" value="1"/>
</dbReference>
<accession>A0ABX1RB95</accession>
<dbReference type="PANTHER" id="PTHR30193:SF1">
    <property type="entry name" value="ABC TRANSPORTER PERMEASE PROTEIN YESP-RELATED"/>
    <property type="match status" value="1"/>
</dbReference>
<dbReference type="PANTHER" id="PTHR30193">
    <property type="entry name" value="ABC TRANSPORTER PERMEASE PROTEIN"/>
    <property type="match status" value="1"/>
</dbReference>
<dbReference type="CDD" id="cd06261">
    <property type="entry name" value="TM_PBP2"/>
    <property type="match status" value="1"/>
</dbReference>
<evidence type="ECO:0000256" key="3">
    <source>
        <dbReference type="ARBA" id="ARBA00022475"/>
    </source>
</evidence>
<dbReference type="InterPro" id="IPR051393">
    <property type="entry name" value="ABC_transporter_permease"/>
</dbReference>
<proteinExistence type="inferred from homology"/>
<gene>
    <name evidence="10" type="ORF">HF577_11300</name>
</gene>
<comment type="similarity">
    <text evidence="7">Belongs to the binding-protein-dependent transport system permease family.</text>
</comment>
<keyword evidence="3" id="KW-1003">Cell membrane</keyword>
<keyword evidence="4 7" id="KW-0812">Transmembrane</keyword>
<dbReference type="InterPro" id="IPR035906">
    <property type="entry name" value="MetI-like_sf"/>
</dbReference>
<dbReference type="SUPFAM" id="SSF160964">
    <property type="entry name" value="MalF N-terminal region-like"/>
    <property type="match status" value="1"/>
</dbReference>
<comment type="caution">
    <text evidence="10">The sequence shown here is derived from an EMBL/GenBank/DDBJ whole genome shotgun (WGS) entry which is preliminary data.</text>
</comment>
<keyword evidence="6 7" id="KW-0472">Membrane</keyword>
<feature type="transmembrane region" description="Helical" evidence="7">
    <location>
        <begin position="43"/>
        <end position="69"/>
    </location>
</feature>
<sequence>MKDTVTTATGPTASGPTGATVARRSETGPPAAGVRRDRRREAVAGYVFLSPWLLGLFGITLLPMLYSLYLSFTDYDLLQDPDWVGVDNYVRMFTDDPKFWHAVGATLLFGAVSVPLKLAVALGVALLLYRNRRGVGLYRSLYYVPSLLGGSVAIAIAWQTLFGGQGAINEVLGFFGIEGRSWITNPSTALGTLVLLAAWQFGAPMVIFLAGLKQIPVEMYEAASLDGAGRAKQFWHVTLPLLSPVLFFNLVLETIAGFQGFTAAFVISGGTGGPADSTLLYTLYLYLRGFGDFQMGYASAMAWVFLVALGLVTALVFRSGSLWVHYADEGER</sequence>
<feature type="domain" description="ABC transmembrane type-1" evidence="9">
    <location>
        <begin position="103"/>
        <end position="316"/>
    </location>
</feature>
<name>A0ABX1RB95_9PSEU</name>